<comment type="similarity">
    <text evidence="2">Belongs to the Ro 60 kDa family.</text>
</comment>
<evidence type="ECO:0000256" key="5">
    <source>
        <dbReference type="ARBA" id="ARBA00022884"/>
    </source>
</evidence>
<dbReference type="SUPFAM" id="SSF53300">
    <property type="entry name" value="vWA-like"/>
    <property type="match status" value="1"/>
</dbReference>
<feature type="domain" description="TROVE" evidence="7">
    <location>
        <begin position="1"/>
        <end position="344"/>
    </location>
</feature>
<comment type="subcellular location">
    <subcellularLocation>
        <location evidence="1">Cytoplasm</location>
    </subcellularLocation>
</comment>
<evidence type="ECO:0000256" key="2">
    <source>
        <dbReference type="ARBA" id="ARBA00007814"/>
    </source>
</evidence>
<dbReference type="InterPro" id="IPR040322">
    <property type="entry name" value="TROVE2"/>
</dbReference>
<evidence type="ECO:0000256" key="6">
    <source>
        <dbReference type="ARBA" id="ARBA00023274"/>
    </source>
</evidence>
<dbReference type="RefSeq" id="XP_029655717.1">
    <property type="nucleotide sequence ID" value="XM_029799857.2"/>
</dbReference>
<dbReference type="InterPro" id="IPR036465">
    <property type="entry name" value="vWFA_dom_sf"/>
</dbReference>
<keyword evidence="6" id="KW-0687">Ribonucleoprotein</keyword>
<dbReference type="PANTHER" id="PTHR14202:SF0">
    <property type="entry name" value="RNA-BINDING PROTEIN RO60"/>
    <property type="match status" value="1"/>
</dbReference>
<dbReference type="GO" id="GO:0046872">
    <property type="term" value="F:metal ion binding"/>
    <property type="evidence" value="ECO:0007669"/>
    <property type="project" value="UniProtKB-KW"/>
</dbReference>
<dbReference type="SUPFAM" id="SSF140864">
    <property type="entry name" value="TROVE domain-like"/>
    <property type="match status" value="1"/>
</dbReference>
<protein>
    <submittedName>
        <fullName evidence="9">60 kDa SS-A/Ro ribonucleoprotein-like</fullName>
    </submittedName>
</protein>
<organism evidence="8 9">
    <name type="scientific">Octopus sinensis</name>
    <name type="common">East Asian common octopus</name>
    <dbReference type="NCBI Taxonomy" id="2607531"/>
    <lineage>
        <taxon>Eukaryota</taxon>
        <taxon>Metazoa</taxon>
        <taxon>Spiralia</taxon>
        <taxon>Lophotrochozoa</taxon>
        <taxon>Mollusca</taxon>
        <taxon>Cephalopoda</taxon>
        <taxon>Coleoidea</taxon>
        <taxon>Octopodiformes</taxon>
        <taxon>Octopoda</taxon>
        <taxon>Incirrata</taxon>
        <taxon>Octopodidae</taxon>
        <taxon>Octopus</taxon>
    </lineage>
</organism>
<proteinExistence type="inferred from homology"/>
<gene>
    <name evidence="9" type="primary">LOC115229521</name>
</gene>
<dbReference type="AlphaFoldDB" id="A0A6P7U2I2"/>
<dbReference type="GO" id="GO:0005737">
    <property type="term" value="C:cytoplasm"/>
    <property type="evidence" value="ECO:0007669"/>
    <property type="project" value="UniProtKB-SubCell"/>
</dbReference>
<dbReference type="InterPro" id="IPR008858">
    <property type="entry name" value="TROVE_dom"/>
</dbReference>
<evidence type="ECO:0000313" key="9">
    <source>
        <dbReference type="RefSeq" id="XP_029655717.1"/>
    </source>
</evidence>
<dbReference type="GO" id="GO:0003723">
    <property type="term" value="F:RNA binding"/>
    <property type="evidence" value="ECO:0007669"/>
    <property type="project" value="UniProtKB-KW"/>
</dbReference>
<evidence type="ECO:0000256" key="1">
    <source>
        <dbReference type="ARBA" id="ARBA00004496"/>
    </source>
</evidence>
<dbReference type="PROSITE" id="PS50988">
    <property type="entry name" value="TROVE"/>
    <property type="match status" value="1"/>
</dbReference>
<reference evidence="9" key="1">
    <citation type="submission" date="2025-08" db="UniProtKB">
        <authorList>
            <consortium name="RefSeq"/>
        </authorList>
    </citation>
    <scope>IDENTIFICATION</scope>
</reference>
<dbReference type="Proteomes" id="UP000515154">
    <property type="component" value="Linkage group LG2"/>
</dbReference>
<dbReference type="GO" id="GO:1990904">
    <property type="term" value="C:ribonucleoprotein complex"/>
    <property type="evidence" value="ECO:0007669"/>
    <property type="project" value="UniProtKB-KW"/>
</dbReference>
<dbReference type="PANTHER" id="PTHR14202">
    <property type="entry name" value="60 KDA RIBONUCLEOPROTEIN SSA/RO"/>
    <property type="match status" value="1"/>
</dbReference>
<keyword evidence="4" id="KW-0479">Metal-binding</keyword>
<dbReference type="Pfam" id="PF25045">
    <property type="entry name" value="vWA_Ro60"/>
    <property type="match status" value="1"/>
</dbReference>
<name>A0A6P7U2I2_9MOLL</name>
<dbReference type="Gene3D" id="3.40.50.410">
    <property type="entry name" value="von Willebrand factor, type A domain"/>
    <property type="match status" value="1"/>
</dbReference>
<evidence type="ECO:0000313" key="8">
    <source>
        <dbReference type="Proteomes" id="UP000515154"/>
    </source>
</evidence>
<evidence type="ECO:0000256" key="4">
    <source>
        <dbReference type="ARBA" id="ARBA00022723"/>
    </source>
</evidence>
<sequence>MSIEADDLWKLNRFLSIGTEGPLYEFGEQILKKESAPTISKLIEDGKGKEVVKEVLAYTKEGKSIRKTPLLFCLALCTRSSDKIAKRDAYKALAEVCTLPTDLFTFIAFSQTLNNPSKGWGKLQRKTISSWYNSKDPKQLAENATRYKSKAGWTHKDVLRLTHTKASNDGVALVLKYVIKGLKVAKAEFDSDGNATGQLRELLDYLEAVDTLKHSTDDQQVARLVEQHQLSYEHIPSIHLNSSEVWNTLAYRLPLPMLLQNISKIASQGLLEPTNDTSKHIIERLKNTDEILSSKIHPYSVLIALRTYEQGKGLRRKWNRIPQVVEALNFTLNTAIQNVPRTGKRFLVAVKADDNVFRNAVRGAPVISTKLAAALMSMIIAHKEDDFQLLLLLPAVALNLKITPNMQLSEICDLICSFPLLQNARDLSLPVKWAIAKKSLIDVFLVITDCRECISDISPGEAMKLYRTKMDMPNAKYINCAISTNRLRFADPSDNGMLDVAGFDENAPRVIHDFVLGNL</sequence>
<dbReference type="InterPro" id="IPR056800">
    <property type="entry name" value="vWA_Ro60"/>
</dbReference>
<evidence type="ECO:0000259" key="7">
    <source>
        <dbReference type="PROSITE" id="PS50988"/>
    </source>
</evidence>
<accession>A0A6P7U2I2</accession>
<dbReference type="Pfam" id="PF05731">
    <property type="entry name" value="TROVE"/>
    <property type="match status" value="1"/>
</dbReference>
<keyword evidence="8" id="KW-1185">Reference proteome</keyword>
<dbReference type="KEGG" id="osn:115229521"/>
<keyword evidence="5" id="KW-0694">RNA-binding</keyword>
<dbReference type="InterPro" id="IPR037214">
    <property type="entry name" value="TROVE_dom_sf"/>
</dbReference>
<keyword evidence="3" id="KW-0963">Cytoplasm</keyword>
<evidence type="ECO:0000256" key="3">
    <source>
        <dbReference type="ARBA" id="ARBA00022490"/>
    </source>
</evidence>